<name>A0ABQ5NRI8_9ACTN</name>
<sequence>MKVPSGFAVVDEYSVRSETTSTALPVAVASAAAESGVRAVAGPPYPKAQDRLTDRCHAELAEVEKRKIRKLRDVDKRIDALAEELRQDLARALAGKQAAYVRDQLTRRVIAQSPPHGIGPTLAARLAAAGIRTAADFLGYRTVQNGSYTSTGAVLVSHSGQFVNVQGIGEAKAIALDEWRKAVLASAVARQPSALAPVERQSIHQGVTLRRAQLTDQRRTVEYEADALRTQARKQLEEGQERLTRENALAGDKARQQRQEFGRRTVEIQQNSALHGRLSAEVRSVRHRRRGLSYACYLRFLCIGR</sequence>
<proteinExistence type="predicted"/>
<accession>A0ABQ5NRI8</accession>
<evidence type="ECO:0000313" key="1">
    <source>
        <dbReference type="EMBL" id="GLF92887.1"/>
    </source>
</evidence>
<keyword evidence="2" id="KW-1185">Reference proteome</keyword>
<reference evidence="1 2" key="1">
    <citation type="submission" date="2022-10" db="EMBL/GenBank/DDBJ databases">
        <title>Draft genome sequence of Streptomyces sp. YSPA8.</title>
        <authorList>
            <person name="Moriuchi R."/>
            <person name="Dohra H."/>
            <person name="Yamamura H."/>
            <person name="Kodani S."/>
        </authorList>
    </citation>
    <scope>NUCLEOTIDE SEQUENCE [LARGE SCALE GENOMIC DNA]</scope>
    <source>
        <strain evidence="1 2">YSPA8</strain>
    </source>
</reference>
<dbReference type="EMBL" id="BSBI01000001">
    <property type="protein sequence ID" value="GLF92887.1"/>
    <property type="molecule type" value="Genomic_DNA"/>
</dbReference>
<protein>
    <submittedName>
        <fullName evidence="1">Uncharacterized protein</fullName>
    </submittedName>
</protein>
<dbReference type="Proteomes" id="UP001291653">
    <property type="component" value="Unassembled WGS sequence"/>
</dbReference>
<gene>
    <name evidence="1" type="ORF">SYYSPA8_01340</name>
</gene>
<organism evidence="1 2">
    <name type="scientific">Streptomyces yaizuensis</name>
    <dbReference type="NCBI Taxonomy" id="2989713"/>
    <lineage>
        <taxon>Bacteria</taxon>
        <taxon>Bacillati</taxon>
        <taxon>Actinomycetota</taxon>
        <taxon>Actinomycetes</taxon>
        <taxon>Kitasatosporales</taxon>
        <taxon>Streptomycetaceae</taxon>
        <taxon>Streptomyces</taxon>
    </lineage>
</organism>
<comment type="caution">
    <text evidence="1">The sequence shown here is derived from an EMBL/GenBank/DDBJ whole genome shotgun (WGS) entry which is preliminary data.</text>
</comment>
<evidence type="ECO:0000313" key="2">
    <source>
        <dbReference type="Proteomes" id="UP001291653"/>
    </source>
</evidence>
<dbReference type="RefSeq" id="WP_323445007.1">
    <property type="nucleotide sequence ID" value="NZ_BSBI01000001.1"/>
</dbReference>